<keyword evidence="2" id="KW-0732">Signal</keyword>
<evidence type="ECO:0000313" key="5">
    <source>
        <dbReference type="Proteomes" id="UP000607645"/>
    </source>
</evidence>
<dbReference type="Proteomes" id="UP000607645">
    <property type="component" value="Unassembled WGS sequence"/>
</dbReference>
<evidence type="ECO:0000256" key="2">
    <source>
        <dbReference type="SAM" id="SignalP"/>
    </source>
</evidence>
<dbReference type="EMBL" id="JACOPQ010000006">
    <property type="protein sequence ID" value="MBC5737212.1"/>
    <property type="molecule type" value="Genomic_DNA"/>
</dbReference>
<accession>A0A8J6J6X6</accession>
<feature type="domain" description="SLH" evidence="3">
    <location>
        <begin position="87"/>
        <end position="150"/>
    </location>
</feature>
<gene>
    <name evidence="4" type="ORF">H8S62_09340</name>
</gene>
<evidence type="ECO:0000256" key="1">
    <source>
        <dbReference type="ARBA" id="ARBA00022737"/>
    </source>
</evidence>
<dbReference type="PANTHER" id="PTHR43308">
    <property type="entry name" value="OUTER MEMBRANE PROTEIN ALPHA-RELATED"/>
    <property type="match status" value="1"/>
</dbReference>
<dbReference type="PROSITE" id="PS51272">
    <property type="entry name" value="SLH"/>
    <property type="match status" value="2"/>
</dbReference>
<protein>
    <submittedName>
        <fullName evidence="4">S-layer homology domain-containing protein</fullName>
    </submittedName>
</protein>
<reference evidence="4" key="1">
    <citation type="submission" date="2020-08" db="EMBL/GenBank/DDBJ databases">
        <title>Genome public.</title>
        <authorList>
            <person name="Liu C."/>
            <person name="Sun Q."/>
        </authorList>
    </citation>
    <scope>NUCLEOTIDE SEQUENCE</scope>
    <source>
        <strain evidence="4">NSJ-52</strain>
    </source>
</reference>
<organism evidence="4 5">
    <name type="scientific">Lawsonibacter faecis</name>
    <dbReference type="NCBI Taxonomy" id="2763052"/>
    <lineage>
        <taxon>Bacteria</taxon>
        <taxon>Bacillati</taxon>
        <taxon>Bacillota</taxon>
        <taxon>Clostridia</taxon>
        <taxon>Eubacteriales</taxon>
        <taxon>Oscillospiraceae</taxon>
        <taxon>Lawsonibacter</taxon>
    </lineage>
</organism>
<feature type="chain" id="PRO_5038700799" evidence="2">
    <location>
        <begin position="21"/>
        <end position="680"/>
    </location>
</feature>
<keyword evidence="5" id="KW-1185">Reference proteome</keyword>
<sequence length="680" mass="68824">MKNRILAMLMAAALCLGAAAVTVPAGQAFSDVSGDVAEAVEVLSGLGIVSGYSDGGYHPGDSLTRAQFCKLAVLAEGHGDQVKNSAYKTLFSDVPATGWAAPYVNLAYEESMVAGYGNGLFGPDDAVSCGQAVTIVLRLLGYTTADVGPFWPEDYMAKGTELGLLSGIGKSAGEGLTRGEAALLLYRALKADTTQGRALYEGLAAATVENAVLLDTSATAGDGTADTVKIYADGAVSYYVKANEPSAALAGTRGTLLLNRSGAAAGFLPEDGAVRTLTVAAVDAAGIQDANGNTFSLTNGLAVLLDDEKQTWADCWYDIRKGDTVTVFYSAAGTVDLLWVRARAAVAGSTITGYYEDVSPNTTAPGTITVLGAVLTVPEDGAEGLSDAALGDKITVTLDGSGEVAAVSPASSAARMVGVLKSGGASPQVELTGGVTVSGKSTGAVSAELVGSLVKVGSSAAGKISVSGLSYSGASAALDVKNGTLGDRALAEQVKIYERVGTSPVTEITLDDILVDTVAAASIEYVGTGADGAVDLLVLSDVTGTCYDYGILEKGEQSGGSGEMKYTNITVQVENGSQGNTTYITGISFRDGAVGGVAGTAAGKAAKVMTLTELVGITRADFDGGDSVAGIPISGDVQVYNAATGKWTTLSAAKAFTDDFAVYYDRTPETGGQVRVIFAL</sequence>
<proteinExistence type="predicted"/>
<dbReference type="InterPro" id="IPR001119">
    <property type="entry name" value="SLH_dom"/>
</dbReference>
<comment type="caution">
    <text evidence="4">The sequence shown here is derived from an EMBL/GenBank/DDBJ whole genome shotgun (WGS) entry which is preliminary data.</text>
</comment>
<evidence type="ECO:0000313" key="4">
    <source>
        <dbReference type="EMBL" id="MBC5737212.1"/>
    </source>
</evidence>
<feature type="signal peptide" evidence="2">
    <location>
        <begin position="1"/>
        <end position="20"/>
    </location>
</feature>
<feature type="domain" description="SLH" evidence="3">
    <location>
        <begin position="23"/>
        <end position="86"/>
    </location>
</feature>
<dbReference type="InterPro" id="IPR051465">
    <property type="entry name" value="Cell_Envelope_Struct_Comp"/>
</dbReference>
<name>A0A8J6J6X6_9FIRM</name>
<evidence type="ECO:0000259" key="3">
    <source>
        <dbReference type="PROSITE" id="PS51272"/>
    </source>
</evidence>
<dbReference type="AlphaFoldDB" id="A0A8J6J6X6"/>
<dbReference type="Pfam" id="PF00395">
    <property type="entry name" value="SLH"/>
    <property type="match status" value="2"/>
</dbReference>
<keyword evidence="1" id="KW-0677">Repeat</keyword>
<dbReference type="RefSeq" id="WP_186919106.1">
    <property type="nucleotide sequence ID" value="NZ_JACOPQ010000006.1"/>
</dbReference>